<evidence type="ECO:0000313" key="3">
    <source>
        <dbReference type="Proteomes" id="UP001221898"/>
    </source>
</evidence>
<organism evidence="2 3">
    <name type="scientific">Aldrovandia affinis</name>
    <dbReference type="NCBI Taxonomy" id="143900"/>
    <lineage>
        <taxon>Eukaryota</taxon>
        <taxon>Metazoa</taxon>
        <taxon>Chordata</taxon>
        <taxon>Craniata</taxon>
        <taxon>Vertebrata</taxon>
        <taxon>Euteleostomi</taxon>
        <taxon>Actinopterygii</taxon>
        <taxon>Neopterygii</taxon>
        <taxon>Teleostei</taxon>
        <taxon>Notacanthiformes</taxon>
        <taxon>Halosauridae</taxon>
        <taxon>Aldrovandia</taxon>
    </lineage>
</organism>
<dbReference type="Proteomes" id="UP001221898">
    <property type="component" value="Unassembled WGS sequence"/>
</dbReference>
<comment type="caution">
    <text evidence="2">The sequence shown here is derived from an EMBL/GenBank/DDBJ whole genome shotgun (WGS) entry which is preliminary data.</text>
</comment>
<protein>
    <submittedName>
        <fullName evidence="2">Uncharacterized protein</fullName>
    </submittedName>
</protein>
<gene>
    <name evidence="2" type="ORF">AAFF_G00246390</name>
</gene>
<evidence type="ECO:0000256" key="1">
    <source>
        <dbReference type="SAM" id="MobiDB-lite"/>
    </source>
</evidence>
<sequence>MRVPGRPAIQGGEEARHRSTQMSLCHSGAGWRPNTPPIPSQPAVTTGAHGKGGVRSACYLSTLHLRLLRLIVSTCVNTLARGFTFPSGAAHNCCVQSGWKQSWRVEKFCYSQQYGEKGLTVAM</sequence>
<dbReference type="AlphaFoldDB" id="A0AAD7WTF6"/>
<accession>A0AAD7WTF6</accession>
<evidence type="ECO:0000313" key="2">
    <source>
        <dbReference type="EMBL" id="KAJ8408821.1"/>
    </source>
</evidence>
<reference evidence="2" key="1">
    <citation type="journal article" date="2023" name="Science">
        <title>Genome structures resolve the early diversification of teleost fishes.</title>
        <authorList>
            <person name="Parey E."/>
            <person name="Louis A."/>
            <person name="Montfort J."/>
            <person name="Bouchez O."/>
            <person name="Roques C."/>
            <person name="Iampietro C."/>
            <person name="Lluch J."/>
            <person name="Castinel A."/>
            <person name="Donnadieu C."/>
            <person name="Desvignes T."/>
            <person name="Floi Bucao C."/>
            <person name="Jouanno E."/>
            <person name="Wen M."/>
            <person name="Mejri S."/>
            <person name="Dirks R."/>
            <person name="Jansen H."/>
            <person name="Henkel C."/>
            <person name="Chen W.J."/>
            <person name="Zahm M."/>
            <person name="Cabau C."/>
            <person name="Klopp C."/>
            <person name="Thompson A.W."/>
            <person name="Robinson-Rechavi M."/>
            <person name="Braasch I."/>
            <person name="Lecointre G."/>
            <person name="Bobe J."/>
            <person name="Postlethwait J.H."/>
            <person name="Berthelot C."/>
            <person name="Roest Crollius H."/>
            <person name="Guiguen Y."/>
        </authorList>
    </citation>
    <scope>NUCLEOTIDE SEQUENCE</scope>
    <source>
        <strain evidence="2">NC1722</strain>
    </source>
</reference>
<keyword evidence="3" id="KW-1185">Reference proteome</keyword>
<dbReference type="EMBL" id="JAINUG010000033">
    <property type="protein sequence ID" value="KAJ8408821.1"/>
    <property type="molecule type" value="Genomic_DNA"/>
</dbReference>
<feature type="region of interest" description="Disordered" evidence="1">
    <location>
        <begin position="26"/>
        <end position="46"/>
    </location>
</feature>
<proteinExistence type="predicted"/>
<name>A0AAD7WTF6_9TELE</name>